<protein>
    <submittedName>
        <fullName evidence="2">Uncharacterized protein</fullName>
    </submittedName>
</protein>
<dbReference type="Proteomes" id="UP000296468">
    <property type="component" value="Plasmid p11K1"/>
</dbReference>
<sequence>MYVRVTLLQIAYFLGTVFFAVPAIAYALWDLKLLHAASATIALVLALGWIIGGWLMIKAWEKRLKQALTQKIRTVAPATFNPKVELESPHHLEYFGVDPDTDTVVIVDTKKGVARCEPIGFVQQWASEDNGRQAFMTLRFNDFALPALSIRVARGTLEDLKAKVHYVLNYRAAF</sequence>
<proteinExistence type="predicted"/>
<dbReference type="KEGG" id="pvk:EPZ47_29950"/>
<name>A0A4P7PPE6_9PSED</name>
<accession>A0A4P7PPE6</accession>
<feature type="transmembrane region" description="Helical" evidence="1">
    <location>
        <begin position="35"/>
        <end position="57"/>
    </location>
</feature>
<keyword evidence="2" id="KW-0614">Plasmid</keyword>
<geneLocation type="plasmid" evidence="3">
    <name>p11k1</name>
</geneLocation>
<keyword evidence="1" id="KW-1133">Transmembrane helix</keyword>
<gene>
    <name evidence="2" type="ORF">EPZ47_29950</name>
</gene>
<evidence type="ECO:0000313" key="2">
    <source>
        <dbReference type="EMBL" id="QBZ92918.1"/>
    </source>
</evidence>
<organism evidence="2 3">
    <name type="scientific">Pseudomonas viciae</name>
    <dbReference type="NCBI Taxonomy" id="2505979"/>
    <lineage>
        <taxon>Bacteria</taxon>
        <taxon>Pseudomonadati</taxon>
        <taxon>Pseudomonadota</taxon>
        <taxon>Gammaproteobacteria</taxon>
        <taxon>Pseudomonadales</taxon>
        <taxon>Pseudomonadaceae</taxon>
        <taxon>Pseudomonas</taxon>
    </lineage>
</organism>
<dbReference type="AlphaFoldDB" id="A0A4P7PPE6"/>
<dbReference type="EMBL" id="CP035089">
    <property type="protein sequence ID" value="QBZ92918.1"/>
    <property type="molecule type" value="Genomic_DNA"/>
</dbReference>
<feature type="transmembrane region" description="Helical" evidence="1">
    <location>
        <begin position="7"/>
        <end position="29"/>
    </location>
</feature>
<dbReference type="RefSeq" id="WP_135848095.1">
    <property type="nucleotide sequence ID" value="NZ_CP035089.1"/>
</dbReference>
<evidence type="ECO:0000256" key="1">
    <source>
        <dbReference type="SAM" id="Phobius"/>
    </source>
</evidence>
<keyword evidence="1" id="KW-0472">Membrane</keyword>
<keyword evidence="1" id="KW-0812">Transmembrane</keyword>
<reference evidence="2 3" key="1">
    <citation type="journal article" date="2019" name="Front. Microbiol.">
        <title>In silico and Genetic Analyses of Cyclic Lipopeptide Synthetic Gene Clusters in Pseudomonas sp. 11K1.</title>
        <authorList>
            <person name="Zhao H."/>
            <person name="Liu Y.P."/>
            <person name="Zhang L.Q."/>
        </authorList>
    </citation>
    <scope>NUCLEOTIDE SEQUENCE [LARGE SCALE GENOMIC DNA]</scope>
    <source>
        <strain evidence="2 3">11K1</strain>
        <plasmid evidence="3">p11k1</plasmid>
    </source>
</reference>
<evidence type="ECO:0000313" key="3">
    <source>
        <dbReference type="Proteomes" id="UP000296468"/>
    </source>
</evidence>